<gene>
    <name evidence="1" type="ORF">SAMN05421636_106215</name>
</gene>
<sequence>MISNCTLGIFLLVTQYALCQTIVSGTVNDTSGIPISGVNV</sequence>
<protein>
    <submittedName>
        <fullName evidence="1">Uncharacterized protein</fullName>
    </submittedName>
</protein>
<organism evidence="1 2">
    <name type="scientific">Pricia antarctica</name>
    <dbReference type="NCBI Taxonomy" id="641691"/>
    <lineage>
        <taxon>Bacteria</taxon>
        <taxon>Pseudomonadati</taxon>
        <taxon>Bacteroidota</taxon>
        <taxon>Flavobacteriia</taxon>
        <taxon>Flavobacteriales</taxon>
        <taxon>Flavobacteriaceae</taxon>
        <taxon>Pricia</taxon>
    </lineage>
</organism>
<reference evidence="1 2" key="1">
    <citation type="submission" date="2016-10" db="EMBL/GenBank/DDBJ databases">
        <authorList>
            <person name="de Groot N.N."/>
        </authorList>
    </citation>
    <scope>NUCLEOTIDE SEQUENCE [LARGE SCALE GENOMIC DNA]</scope>
    <source>
        <strain evidence="1 2">DSM 23421</strain>
    </source>
</reference>
<name>A0A1G7EJY5_9FLAO</name>
<dbReference type="AlphaFoldDB" id="A0A1G7EJY5"/>
<accession>A0A1G7EJY5</accession>
<dbReference type="Proteomes" id="UP000199109">
    <property type="component" value="Unassembled WGS sequence"/>
</dbReference>
<keyword evidence="2" id="KW-1185">Reference proteome</keyword>
<proteinExistence type="predicted"/>
<dbReference type="EMBL" id="FNAO01000006">
    <property type="protein sequence ID" value="SDE63726.1"/>
    <property type="molecule type" value="Genomic_DNA"/>
</dbReference>
<dbReference type="STRING" id="641691.SAMN05421636_106215"/>
<evidence type="ECO:0000313" key="2">
    <source>
        <dbReference type="Proteomes" id="UP000199109"/>
    </source>
</evidence>
<dbReference type="RefSeq" id="WP_262503255.1">
    <property type="nucleotide sequence ID" value="NZ_FNAO01000006.1"/>
</dbReference>
<evidence type="ECO:0000313" key="1">
    <source>
        <dbReference type="EMBL" id="SDE63726.1"/>
    </source>
</evidence>